<gene>
    <name evidence="1" type="ORF">NCTC10283_00782</name>
</gene>
<dbReference type="SUPFAM" id="SSF47413">
    <property type="entry name" value="lambda repressor-like DNA-binding domains"/>
    <property type="match status" value="1"/>
</dbReference>
<dbReference type="AlphaFoldDB" id="A0A376BM27"/>
<proteinExistence type="predicted"/>
<dbReference type="Proteomes" id="UP000254209">
    <property type="component" value="Unassembled WGS sequence"/>
</dbReference>
<dbReference type="OrthoDB" id="9135527at2"/>
<evidence type="ECO:0008006" key="3">
    <source>
        <dbReference type="Google" id="ProtNLM"/>
    </source>
</evidence>
<protein>
    <recommendedName>
        <fullName evidence="3">HTH cro/C1-type domain-containing protein</fullName>
    </recommendedName>
</protein>
<sequence length="67" mass="7647">MDWSKIIQDIQNIGMTQKEIAEFCNCSQGTISQIKNRYGKKDNAQISVSYEIGTALKNLHDTRVLEK</sequence>
<accession>A0A376BM27</accession>
<dbReference type="RefSeq" id="WP_034292931.1">
    <property type="nucleotide sequence ID" value="NZ_CP091519.2"/>
</dbReference>
<keyword evidence="2" id="KW-1185">Reference proteome</keyword>
<dbReference type="GO" id="GO:0003677">
    <property type="term" value="F:DNA binding"/>
    <property type="evidence" value="ECO:0007669"/>
    <property type="project" value="InterPro"/>
</dbReference>
<dbReference type="Gene3D" id="1.10.260.40">
    <property type="entry name" value="lambda repressor-like DNA-binding domains"/>
    <property type="match status" value="1"/>
</dbReference>
<dbReference type="Pfam" id="PF13384">
    <property type="entry name" value="HTH_23"/>
    <property type="match status" value="1"/>
</dbReference>
<reference evidence="1 2" key="1">
    <citation type="submission" date="2018-06" db="EMBL/GenBank/DDBJ databases">
        <authorList>
            <consortium name="Pathogen Informatics"/>
            <person name="Doyle S."/>
        </authorList>
    </citation>
    <scope>NUCLEOTIDE SEQUENCE [LARGE SCALE GENOMIC DNA]</scope>
    <source>
        <strain evidence="1 2">NCTC10283</strain>
    </source>
</reference>
<dbReference type="EMBL" id="UFSO01000002">
    <property type="protein sequence ID" value="SSY70673.1"/>
    <property type="molecule type" value="Genomic_DNA"/>
</dbReference>
<dbReference type="InterPro" id="IPR010982">
    <property type="entry name" value="Lambda_DNA-bd_dom_sf"/>
</dbReference>
<name>A0A376BM27_9NEIS</name>
<organism evidence="1 2">
    <name type="scientific">Alysiella crassa</name>
    <dbReference type="NCBI Taxonomy" id="153491"/>
    <lineage>
        <taxon>Bacteria</taxon>
        <taxon>Pseudomonadati</taxon>
        <taxon>Pseudomonadota</taxon>
        <taxon>Betaproteobacteria</taxon>
        <taxon>Neisseriales</taxon>
        <taxon>Neisseriaceae</taxon>
        <taxon>Alysiella</taxon>
    </lineage>
</organism>
<dbReference type="STRING" id="1120980.GCA_000745955_01352"/>
<evidence type="ECO:0000313" key="1">
    <source>
        <dbReference type="EMBL" id="SSY70673.1"/>
    </source>
</evidence>
<evidence type="ECO:0000313" key="2">
    <source>
        <dbReference type="Proteomes" id="UP000254209"/>
    </source>
</evidence>